<name>A0A2B4R2X9_STYPI</name>
<keyword evidence="3" id="KW-1185">Reference proteome</keyword>
<dbReference type="AlphaFoldDB" id="A0A2B4R2X9"/>
<gene>
    <name evidence="2" type="ORF">AWC38_SpisGene24133</name>
</gene>
<organism evidence="2 3">
    <name type="scientific">Stylophora pistillata</name>
    <name type="common">Smooth cauliflower coral</name>
    <dbReference type="NCBI Taxonomy" id="50429"/>
    <lineage>
        <taxon>Eukaryota</taxon>
        <taxon>Metazoa</taxon>
        <taxon>Cnidaria</taxon>
        <taxon>Anthozoa</taxon>
        <taxon>Hexacorallia</taxon>
        <taxon>Scleractinia</taxon>
        <taxon>Astrocoeniina</taxon>
        <taxon>Pocilloporidae</taxon>
        <taxon>Stylophora</taxon>
    </lineage>
</organism>
<proteinExistence type="predicted"/>
<accession>A0A2B4R2X9</accession>
<dbReference type="Proteomes" id="UP000225706">
    <property type="component" value="Unassembled WGS sequence"/>
</dbReference>
<evidence type="ECO:0000256" key="1">
    <source>
        <dbReference type="SAM" id="MobiDB-lite"/>
    </source>
</evidence>
<evidence type="ECO:0000313" key="3">
    <source>
        <dbReference type="Proteomes" id="UP000225706"/>
    </source>
</evidence>
<evidence type="ECO:0000313" key="2">
    <source>
        <dbReference type="EMBL" id="PFX11981.1"/>
    </source>
</evidence>
<comment type="caution">
    <text evidence="2">The sequence shown here is derived from an EMBL/GenBank/DDBJ whole genome shotgun (WGS) entry which is preliminary data.</text>
</comment>
<feature type="compositionally biased region" description="Acidic residues" evidence="1">
    <location>
        <begin position="178"/>
        <end position="188"/>
    </location>
</feature>
<sequence>MEKQLLTETAIATVVVRLEAELLKQEPGGGPIDQVSVAIAVARLKVRLRCQGLSSRKLWTQRSQFSGNQPPAADYNTILAKYQQRLNNHSSSEHTKSPRGLVPLEPQINVGDLVYLVSDRNKLHARNCYLVTEINDPWCFVKKFSACQLRASSYKVKLSECYVVPTHVNSSSSFVNGADDEVHDEQESVPDPPSTTVGHHSSVRRQP</sequence>
<reference evidence="3" key="1">
    <citation type="journal article" date="2017" name="bioRxiv">
        <title>Comparative analysis of the genomes of Stylophora pistillata and Acropora digitifera provides evidence for extensive differences between species of corals.</title>
        <authorList>
            <person name="Voolstra C.R."/>
            <person name="Li Y."/>
            <person name="Liew Y.J."/>
            <person name="Baumgarten S."/>
            <person name="Zoccola D."/>
            <person name="Flot J.-F."/>
            <person name="Tambutte S."/>
            <person name="Allemand D."/>
            <person name="Aranda M."/>
        </authorList>
    </citation>
    <scope>NUCLEOTIDE SEQUENCE [LARGE SCALE GENOMIC DNA]</scope>
</reference>
<protein>
    <submittedName>
        <fullName evidence="2">Uncharacterized protein</fullName>
    </submittedName>
</protein>
<feature type="region of interest" description="Disordered" evidence="1">
    <location>
        <begin position="173"/>
        <end position="207"/>
    </location>
</feature>
<dbReference type="EMBL" id="LSMT01001684">
    <property type="protein sequence ID" value="PFX11981.1"/>
    <property type="molecule type" value="Genomic_DNA"/>
</dbReference>